<organism evidence="1">
    <name type="scientific">Culex pipiens</name>
    <name type="common">House mosquito</name>
    <dbReference type="NCBI Taxonomy" id="7175"/>
    <lineage>
        <taxon>Eukaryota</taxon>
        <taxon>Metazoa</taxon>
        <taxon>Ecdysozoa</taxon>
        <taxon>Arthropoda</taxon>
        <taxon>Hexapoda</taxon>
        <taxon>Insecta</taxon>
        <taxon>Pterygota</taxon>
        <taxon>Neoptera</taxon>
        <taxon>Endopterygota</taxon>
        <taxon>Diptera</taxon>
        <taxon>Nematocera</taxon>
        <taxon>Culicoidea</taxon>
        <taxon>Culicidae</taxon>
        <taxon>Culicinae</taxon>
        <taxon>Culicini</taxon>
        <taxon>Culex</taxon>
        <taxon>Culex</taxon>
    </lineage>
</organism>
<accession>A0A8D8F038</accession>
<dbReference type="EMBL" id="HBUE01023403">
    <property type="protein sequence ID" value="CAG6453566.1"/>
    <property type="molecule type" value="Transcribed_RNA"/>
</dbReference>
<name>A0A8D8F038_CULPI</name>
<sequence>MACGRGEVYTRANRVASNTSWSFILDWERKRRKLSVLAWALTMAEKLSCLNKLELVPFESERNIPNYVHMRELTRCLIAHNISIQKKIHIPTELLLVHNRIDSDSSASRRAVIFMSCRRR</sequence>
<reference evidence="1" key="1">
    <citation type="submission" date="2021-05" db="EMBL/GenBank/DDBJ databases">
        <authorList>
            <person name="Alioto T."/>
            <person name="Alioto T."/>
            <person name="Gomez Garrido J."/>
        </authorList>
    </citation>
    <scope>NUCLEOTIDE SEQUENCE</scope>
</reference>
<protein>
    <submittedName>
        <fullName evidence="1">(northern house mosquito) hypothetical protein</fullName>
    </submittedName>
</protein>
<evidence type="ECO:0000313" key="1">
    <source>
        <dbReference type="EMBL" id="CAG6453566.1"/>
    </source>
</evidence>
<proteinExistence type="predicted"/>
<dbReference type="AlphaFoldDB" id="A0A8D8F038"/>